<sequence>MTVRLLAFTQKGMELARRLAAELSGEAARCGEGCTLDAWTADAFANADALVYVGAAGIAVRAVAPYAGNKASDPAVVAVDECGRFAVPLLSGHLGGANRLARRIGAVCGALPVITTATDANGAFAVDEWAVRQGCCVLDVPRIKRVSAKILAGGMAVLRSPWPVAGTPPAGVAADGGAFDFELTVHSADAGALRLVPRIAVLGVGCRRGIGQQAMEEAFAALLAQSGLCAEAFYKVCSIDLKRDEPGLRAFCAAHGFAFETFSAAQLAAVEGRFSSSGFVQSVTGVDNVCERSAVLGSGGTLYCKKQAGGGVTMAAAMAPFAPDWRWQDE</sequence>
<dbReference type="AlphaFoldDB" id="A0A0D8IZY9"/>
<keyword evidence="5" id="KW-1185">Reference proteome</keyword>
<name>A0A0D8IZY9_9FIRM</name>
<dbReference type="PATRIC" id="fig|1550024.3.peg.2237"/>
<dbReference type="PANTHER" id="PTHR37477:SF1">
    <property type="entry name" value="COBALT-PRECORRIN-5A HYDROLASE"/>
    <property type="match status" value="1"/>
</dbReference>
<proteinExistence type="predicted"/>
<dbReference type="EMBL" id="JXXK01000012">
    <property type="protein sequence ID" value="KJF39856.1"/>
    <property type="molecule type" value="Genomic_DNA"/>
</dbReference>
<feature type="domain" description="Cobalamin synthesis G N-terminal" evidence="2">
    <location>
        <begin position="39"/>
        <end position="119"/>
    </location>
</feature>
<accession>A0A0D8IZY9</accession>
<dbReference type="SUPFAM" id="SSF159664">
    <property type="entry name" value="CobE/GbiG C-terminal domain-like"/>
    <property type="match status" value="1"/>
</dbReference>
<evidence type="ECO:0000313" key="4">
    <source>
        <dbReference type="EMBL" id="KUE76839.1"/>
    </source>
</evidence>
<dbReference type="Gene3D" id="3.40.50.11220">
    <property type="match status" value="1"/>
</dbReference>
<feature type="domain" description="CobE/GbiG C-terminal" evidence="1">
    <location>
        <begin position="201"/>
        <end position="317"/>
    </location>
</feature>
<dbReference type="InterPro" id="IPR036518">
    <property type="entry name" value="CobE/GbiG_C_sf"/>
</dbReference>
<dbReference type="GO" id="GO:0009236">
    <property type="term" value="P:cobalamin biosynthetic process"/>
    <property type="evidence" value="ECO:0007669"/>
    <property type="project" value="InterPro"/>
</dbReference>
<evidence type="ECO:0000259" key="2">
    <source>
        <dbReference type="Pfam" id="PF11760"/>
    </source>
</evidence>
<organism evidence="3 5">
    <name type="scientific">Ruthenibacterium lactatiformans</name>
    <dbReference type="NCBI Taxonomy" id="1550024"/>
    <lineage>
        <taxon>Bacteria</taxon>
        <taxon>Bacillati</taxon>
        <taxon>Bacillota</taxon>
        <taxon>Clostridia</taxon>
        <taxon>Eubacteriales</taxon>
        <taxon>Oscillospiraceae</taxon>
        <taxon>Ruthenibacterium</taxon>
    </lineage>
</organism>
<dbReference type="Pfam" id="PF11760">
    <property type="entry name" value="CbiG_N"/>
    <property type="match status" value="1"/>
</dbReference>
<dbReference type="Pfam" id="PF01890">
    <property type="entry name" value="CbiG_C"/>
    <property type="match status" value="1"/>
</dbReference>
<evidence type="ECO:0000313" key="3">
    <source>
        <dbReference type="EMBL" id="KJF39856.1"/>
    </source>
</evidence>
<comment type="caution">
    <text evidence="3">The sequence shown here is derived from an EMBL/GenBank/DDBJ whole genome shotgun (WGS) entry which is preliminary data.</text>
</comment>
<dbReference type="EMBL" id="LMUA01000006">
    <property type="protein sequence ID" value="KUE76839.1"/>
    <property type="molecule type" value="Genomic_DNA"/>
</dbReference>
<dbReference type="Gene3D" id="3.30.420.180">
    <property type="entry name" value="CobE/GbiG C-terminal domain"/>
    <property type="match status" value="1"/>
</dbReference>
<dbReference type="RefSeq" id="WP_050005402.1">
    <property type="nucleotide sequence ID" value="NZ_CAUGKH010000056.1"/>
</dbReference>
<dbReference type="InterPro" id="IPR021744">
    <property type="entry name" value="CbiG_N"/>
</dbReference>
<evidence type="ECO:0000313" key="5">
    <source>
        <dbReference type="Proteomes" id="UP000032483"/>
    </source>
</evidence>
<dbReference type="InterPro" id="IPR038029">
    <property type="entry name" value="GbiG_N_sf"/>
</dbReference>
<protein>
    <submittedName>
        <fullName evidence="3">Cobalamin biosynthesis protein CbiG</fullName>
    </submittedName>
</protein>
<dbReference type="InterPro" id="IPR052553">
    <property type="entry name" value="CbiG_hydrolase"/>
</dbReference>
<evidence type="ECO:0000313" key="6">
    <source>
        <dbReference type="Proteomes" id="UP000053433"/>
    </source>
</evidence>
<dbReference type="InterPro" id="IPR002750">
    <property type="entry name" value="CobE/GbiG_C"/>
</dbReference>
<dbReference type="Proteomes" id="UP000032483">
    <property type="component" value="Unassembled WGS sequence"/>
</dbReference>
<accession>A0A0W7TSQ0</accession>
<gene>
    <name evidence="4" type="ORF">ASJ35_06045</name>
    <name evidence="3" type="ORF">TQ39_09805</name>
</gene>
<dbReference type="GeneID" id="42856879"/>
<reference evidence="3" key="1">
    <citation type="submission" date="2015-02" db="EMBL/GenBank/DDBJ databases">
        <title>A novel member of the family Ruminococcaceae isolated from human feces.</title>
        <authorList>
            <person name="Shkoporov A.N."/>
            <person name="Chaplin A.V."/>
            <person name="Motuzova O.V."/>
            <person name="Kafarskaia L.I."/>
            <person name="Khokhlova E.V."/>
            <person name="Efimov B.A."/>
        </authorList>
    </citation>
    <scope>NUCLEOTIDE SEQUENCE [LARGE SCALE GENOMIC DNA]</scope>
    <source>
        <strain evidence="3">585-1</strain>
    </source>
</reference>
<evidence type="ECO:0000259" key="1">
    <source>
        <dbReference type="Pfam" id="PF01890"/>
    </source>
</evidence>
<dbReference type="PANTHER" id="PTHR37477">
    <property type="entry name" value="COBALT-PRECORRIN-5A HYDROLASE"/>
    <property type="match status" value="1"/>
</dbReference>
<dbReference type="SUPFAM" id="SSF159672">
    <property type="entry name" value="CbiG N-terminal domain-like"/>
    <property type="match status" value="1"/>
</dbReference>
<dbReference type="Proteomes" id="UP000053433">
    <property type="component" value="Unassembled WGS sequence"/>
</dbReference>
<reference evidence="4 6" key="2">
    <citation type="submission" date="2015-10" db="EMBL/GenBank/DDBJ databases">
        <title>A novel member of the family Ruminococcaceae isolated from human faeces.</title>
        <authorList>
            <person name="Shkoporov A.N."/>
            <person name="Chaplin A.V."/>
            <person name="Motuzova O.V."/>
            <person name="Kafarskaia L.I."/>
            <person name="Efimov B.A."/>
        </authorList>
    </citation>
    <scope>NUCLEOTIDE SEQUENCE [LARGE SCALE GENOMIC DNA]</scope>
    <source>
        <strain evidence="4 6">668</strain>
    </source>
</reference>